<accession>A0ABS8WBT5</accession>
<keyword evidence="3" id="KW-1185">Reference proteome</keyword>
<dbReference type="Proteomes" id="UP001201273">
    <property type="component" value="Unassembled WGS sequence"/>
</dbReference>
<evidence type="ECO:0000256" key="1">
    <source>
        <dbReference type="ARBA" id="ARBA00009477"/>
    </source>
</evidence>
<gene>
    <name evidence="2" type="ORF">K6Y31_16930</name>
</gene>
<evidence type="ECO:0000313" key="3">
    <source>
        <dbReference type="Proteomes" id="UP001201273"/>
    </source>
</evidence>
<dbReference type="PANTHER" id="PTHR30469:SF29">
    <property type="entry name" value="BLR2860 PROTEIN"/>
    <property type="match status" value="1"/>
</dbReference>
<proteinExistence type="inferred from homology"/>
<reference evidence="2 3" key="1">
    <citation type="journal article" date="2022" name="Environ. Microbiol. Rep.">
        <title>Eco-phylogenetic analyses reveal divergent evolution of vitamin B12 metabolism in the marine bacterial family 'Psychromonadaceae'.</title>
        <authorList>
            <person name="Jin X."/>
            <person name="Yang Y."/>
            <person name="Cao H."/>
            <person name="Gao B."/>
            <person name="Zhao Z."/>
        </authorList>
    </citation>
    <scope>NUCLEOTIDE SEQUENCE [LARGE SCALE GENOMIC DNA]</scope>
    <source>
        <strain evidence="2 3">MKS20</strain>
    </source>
</reference>
<dbReference type="InterPro" id="IPR006143">
    <property type="entry name" value="RND_pump_MFP"/>
</dbReference>
<dbReference type="Gene3D" id="2.40.50.100">
    <property type="match status" value="1"/>
</dbReference>
<comment type="similarity">
    <text evidence="1">Belongs to the membrane fusion protein (MFP) (TC 8.A.1) family.</text>
</comment>
<name>A0ABS8WBT5_9GAMM</name>
<dbReference type="PANTHER" id="PTHR30469">
    <property type="entry name" value="MULTIDRUG RESISTANCE PROTEIN MDTA"/>
    <property type="match status" value="1"/>
</dbReference>
<protein>
    <submittedName>
        <fullName evidence="2">Efflux RND transporter periplasmic adaptor subunit</fullName>
    </submittedName>
</protein>
<organism evidence="2 3">
    <name type="scientific">Motilimonas cestriensis</name>
    <dbReference type="NCBI Taxonomy" id="2742685"/>
    <lineage>
        <taxon>Bacteria</taxon>
        <taxon>Pseudomonadati</taxon>
        <taxon>Pseudomonadota</taxon>
        <taxon>Gammaproteobacteria</taxon>
        <taxon>Alteromonadales</taxon>
        <taxon>Alteromonadales genera incertae sedis</taxon>
        <taxon>Motilimonas</taxon>
    </lineage>
</organism>
<dbReference type="SUPFAM" id="SSF111369">
    <property type="entry name" value="HlyD-like secretion proteins"/>
    <property type="match status" value="1"/>
</dbReference>
<dbReference type="Gene3D" id="2.40.30.170">
    <property type="match status" value="1"/>
</dbReference>
<sequence length="366" mass="39472">MPGFATFSNWLATRPYIIALVLTLLLFGWMWSGHAAQEKAEHPAKAEEAEVVLPKVRIARFVSQDVVKDLTLYGRSEPNRQAMLSAEVSGKVVEVFAKRGALVKQGAPIVRLEINDRKEQLARAKALLKQREIEYNGAKKLNVQGFQGKARLAEAEAALVDARVSVSSLTLQIEKTTIRAPFTGILNTRLVEVGDFLGIGDPIAEVSDIDPIIVVGDVTEKDISRIHLGQKAYTRLVNDDNVPGKVNYISSVSNPATNTFRIEVAIDNPDLTYLAGLSAELSIPLEKASGIKVTPAVLALNDHGELGVKTVVDAHVVFTPIKIIKADPDGVWLSGFSGPVDVITVGQGFVNPGDEVIAVTAEAERG</sequence>
<evidence type="ECO:0000313" key="2">
    <source>
        <dbReference type="EMBL" id="MCE2596482.1"/>
    </source>
</evidence>
<dbReference type="RefSeq" id="WP_233054123.1">
    <property type="nucleotide sequence ID" value="NZ_JAIMJA010000020.1"/>
</dbReference>
<dbReference type="NCBIfam" id="TIGR01730">
    <property type="entry name" value="RND_mfp"/>
    <property type="match status" value="1"/>
</dbReference>
<dbReference type="EMBL" id="JAIMJA010000020">
    <property type="protein sequence ID" value="MCE2596482.1"/>
    <property type="molecule type" value="Genomic_DNA"/>
</dbReference>
<comment type="caution">
    <text evidence="2">The sequence shown here is derived from an EMBL/GenBank/DDBJ whole genome shotgun (WGS) entry which is preliminary data.</text>
</comment>